<dbReference type="EMBL" id="SNYM01000014">
    <property type="protein sequence ID" value="TDQ46237.1"/>
    <property type="molecule type" value="Genomic_DNA"/>
</dbReference>
<evidence type="ECO:0000313" key="3">
    <source>
        <dbReference type="EMBL" id="TDQ46237.1"/>
    </source>
</evidence>
<evidence type="ECO:0000256" key="1">
    <source>
        <dbReference type="SAM" id="Phobius"/>
    </source>
</evidence>
<sequence length="585" mass="66090">MEYMYELKGELHGPVSHQQLAELIRDGRLSPSTNVLKKGQTQWKRASDYFAKAEITPDSSQQKASVDVNEGNRVWAYVVNHWCGQTSLAQAFWINGFALSILIGVITELLFSMAPDNPIELKPYAYMALVVIAVELIVRVWQWVGIYRTAINAEVVTKPVWCTWAKLSVIVGALLLIYNFNSLVLISGDLLKLANYQDDMGSFTAQLGSEQQRLIYEGPITAGSPEAIEELLERHPEIKTIELNSPGGFLGPAYRIGKILQQHGVQTAIVRDECASACTLALLSVKQRLLIDEGSIGFHQPDDAVDTHLGKLTIGEDIKAMQEWLRKHGVSDVFAERAMRTPPTKMFFAEPLELMQHGVITEFQLADQRISQDDMLVMALQEKFRVFESILALQEFHPTEYQKLIKLFAAELKSNKWLHGYYPETGEALGRSSYFALAKASNETLRPLFKRETEAMRELKNQHPSVCAELAGFSYYEGEYPAGFYLFREEQDRLLADAYRSMASNSERSEDESKANWAYIRVETQLKRDAANAHRIFVGQPARYLDHESLCQSALDIRDRVDALPDDLFGAFARRYYATSTAPAH</sequence>
<evidence type="ECO:0000259" key="2">
    <source>
        <dbReference type="Pfam" id="PF14237"/>
    </source>
</evidence>
<feature type="domain" description="GYF" evidence="2">
    <location>
        <begin position="4"/>
        <end position="48"/>
    </location>
</feature>
<dbReference type="OrthoDB" id="5935280at2"/>
<dbReference type="Proteomes" id="UP000295375">
    <property type="component" value="Unassembled WGS sequence"/>
</dbReference>
<name>A0A4V3D724_9GAMM</name>
<comment type="caution">
    <text evidence="3">The sequence shown here is derived from an EMBL/GenBank/DDBJ whole genome shotgun (WGS) entry which is preliminary data.</text>
</comment>
<dbReference type="InterPro" id="IPR029045">
    <property type="entry name" value="ClpP/crotonase-like_dom_sf"/>
</dbReference>
<protein>
    <submittedName>
        <fullName evidence="3">Uncharacterized protein DUF4339</fullName>
    </submittedName>
</protein>
<dbReference type="Gene3D" id="3.90.226.10">
    <property type="entry name" value="2-enoyl-CoA Hydratase, Chain A, domain 1"/>
    <property type="match status" value="1"/>
</dbReference>
<dbReference type="AlphaFoldDB" id="A0A4V3D724"/>
<dbReference type="SUPFAM" id="SSF52096">
    <property type="entry name" value="ClpP/crotonase"/>
    <property type="match status" value="1"/>
</dbReference>
<keyword evidence="1" id="KW-0472">Membrane</keyword>
<dbReference type="InterPro" id="IPR025640">
    <property type="entry name" value="GYF_2"/>
</dbReference>
<keyword evidence="1" id="KW-1133">Transmembrane helix</keyword>
<reference evidence="3 4" key="1">
    <citation type="submission" date="2019-03" db="EMBL/GenBank/DDBJ databases">
        <title>Genomic Encyclopedia of Type Strains, Phase IV (KMG-IV): sequencing the most valuable type-strain genomes for metagenomic binning, comparative biology and taxonomic classification.</title>
        <authorList>
            <person name="Goeker M."/>
        </authorList>
    </citation>
    <scope>NUCLEOTIDE SEQUENCE [LARGE SCALE GENOMIC DNA]</scope>
    <source>
        <strain evidence="3 4">DSM 103792</strain>
    </source>
</reference>
<keyword evidence="4" id="KW-1185">Reference proteome</keyword>
<proteinExistence type="predicted"/>
<keyword evidence="1" id="KW-0812">Transmembrane</keyword>
<accession>A0A4V3D724</accession>
<feature type="transmembrane region" description="Helical" evidence="1">
    <location>
        <begin position="92"/>
        <end position="111"/>
    </location>
</feature>
<organism evidence="3 4">
    <name type="scientific">Permianibacter aggregans</name>
    <dbReference type="NCBI Taxonomy" id="1510150"/>
    <lineage>
        <taxon>Bacteria</taxon>
        <taxon>Pseudomonadati</taxon>
        <taxon>Pseudomonadota</taxon>
        <taxon>Gammaproteobacteria</taxon>
        <taxon>Pseudomonadales</taxon>
        <taxon>Pseudomonadaceae</taxon>
        <taxon>Permianibacter</taxon>
    </lineage>
</organism>
<evidence type="ECO:0000313" key="4">
    <source>
        <dbReference type="Proteomes" id="UP000295375"/>
    </source>
</evidence>
<gene>
    <name evidence="3" type="ORF">EV696_11422</name>
</gene>
<feature type="transmembrane region" description="Helical" evidence="1">
    <location>
        <begin position="123"/>
        <end position="144"/>
    </location>
</feature>
<feature type="transmembrane region" description="Helical" evidence="1">
    <location>
        <begin position="164"/>
        <end position="186"/>
    </location>
</feature>
<dbReference type="Pfam" id="PF14237">
    <property type="entry name" value="GYF_2"/>
    <property type="match status" value="1"/>
</dbReference>